<feature type="compositionally biased region" description="Polar residues" evidence="1">
    <location>
        <begin position="36"/>
        <end position="46"/>
    </location>
</feature>
<evidence type="ECO:0000313" key="3">
    <source>
        <dbReference type="EMBL" id="POV97838.1"/>
    </source>
</evidence>
<dbReference type="AlphaFoldDB" id="A0A2S4UKJ3"/>
<sequence length="324" mass="30880">MQSSLLVSVLIVCSGVIALPTPNQAQVETRAEKTRPSGSYASSEPYTESDKYASSSSSKSAPGVIPVGFPSIPFPQGRLSSFLPTTFCVFLTGFASLDSLWFVFSIWSLRKRRPRFWIPRIWWRIWWTDEREGSGKLDAGLGGKVAAGGSGGLNAAGSVGGQVAGGAQAGIGAAGSVGGQVAGGAQAGIGAAGSVGGQVAGGAQAGIGAAGSVGGQVAGGVQAGIGAAGSVGGQVAGGAQAGIGAAGSVGGQVAGGAQAGIGAAGSVGGQAAGGVQAGIGAAGSVGGQVAGGAQAGIGAAGSVEVRSRVARQEPLMPVPKPLVQ</sequence>
<keyword evidence="2" id="KW-0732">Signal</keyword>
<dbReference type="EMBL" id="PKSL01000246">
    <property type="protein sequence ID" value="POV97838.1"/>
    <property type="molecule type" value="Genomic_DNA"/>
</dbReference>
<protein>
    <submittedName>
        <fullName evidence="3">Uncharacterized protein</fullName>
    </submittedName>
</protein>
<reference evidence="3" key="1">
    <citation type="submission" date="2017-12" db="EMBL/GenBank/DDBJ databases">
        <title>Gene loss provides genomic basis for host adaptation in cereal stripe rust fungi.</title>
        <authorList>
            <person name="Xia C."/>
        </authorList>
    </citation>
    <scope>NUCLEOTIDE SEQUENCE [LARGE SCALE GENOMIC DNA]</scope>
    <source>
        <strain evidence="3">93-210</strain>
    </source>
</reference>
<organism evidence="3 4">
    <name type="scientific">Puccinia striiformis</name>
    <dbReference type="NCBI Taxonomy" id="27350"/>
    <lineage>
        <taxon>Eukaryota</taxon>
        <taxon>Fungi</taxon>
        <taxon>Dikarya</taxon>
        <taxon>Basidiomycota</taxon>
        <taxon>Pucciniomycotina</taxon>
        <taxon>Pucciniomycetes</taxon>
        <taxon>Pucciniales</taxon>
        <taxon>Pucciniaceae</taxon>
        <taxon>Puccinia</taxon>
    </lineage>
</organism>
<feature type="region of interest" description="Disordered" evidence="1">
    <location>
        <begin position="27"/>
        <end position="61"/>
    </location>
</feature>
<evidence type="ECO:0000313" key="4">
    <source>
        <dbReference type="Proteomes" id="UP000239156"/>
    </source>
</evidence>
<comment type="caution">
    <text evidence="3">The sequence shown here is derived from an EMBL/GenBank/DDBJ whole genome shotgun (WGS) entry which is preliminary data.</text>
</comment>
<dbReference type="Proteomes" id="UP000239156">
    <property type="component" value="Unassembled WGS sequence"/>
</dbReference>
<feature type="chain" id="PRO_5015770018" evidence="2">
    <location>
        <begin position="19"/>
        <end position="324"/>
    </location>
</feature>
<evidence type="ECO:0000256" key="2">
    <source>
        <dbReference type="SAM" id="SignalP"/>
    </source>
</evidence>
<gene>
    <name evidence="3" type="ORF">PSTT_14814</name>
</gene>
<dbReference type="VEuPathDB" id="FungiDB:PSTT_14814"/>
<name>A0A2S4UKJ3_9BASI</name>
<accession>A0A2S4UKJ3</accession>
<proteinExistence type="predicted"/>
<feature type="compositionally biased region" description="Low complexity" evidence="1">
    <location>
        <begin position="52"/>
        <end position="61"/>
    </location>
</feature>
<evidence type="ECO:0000256" key="1">
    <source>
        <dbReference type="SAM" id="MobiDB-lite"/>
    </source>
</evidence>
<feature type="signal peptide" evidence="2">
    <location>
        <begin position="1"/>
        <end position="18"/>
    </location>
</feature>
<keyword evidence="4" id="KW-1185">Reference proteome</keyword>
<dbReference type="VEuPathDB" id="FungiDB:PSHT_03472"/>